<feature type="transmembrane region" description="Helical" evidence="5">
    <location>
        <begin position="126"/>
        <end position="146"/>
    </location>
</feature>
<sequence length="384" mass="42738">MASPAYLLLLTVGTIVTGCLNSLFTKYQDNQCVRNCNNPDLSTHKTFEQPVLQTLQMFIGELSVFLVYWVFYKSPYARNKRSSLSIETAEPELSLVQSFKLAIPSICDLCGTTLVNIGLLYTPVSIYQMTRGSIVLFVAIFSVIFLKRRITKLEWISLILVTLGVIIVGLSGSNSSSTESDLSNETASLVIFGMFLIVLAEICQAAQFVIEEYILSQQSILPLQLVYYEGFYGATVLMTVFIFMHVVVGTISNPSDFQASPFNLIESFSEMFSNRVVLLSSVCIMISIASFNFFGISLTHELSATARSTVDTCRTLLVWILAIAMGWESFLFLQFLGFVVLVFGSLCFNGVLQPETWAFVPQCLKSGEESHPLLNDTEDPLERI</sequence>
<feature type="transmembrane region" description="Helical" evidence="5">
    <location>
        <begin position="51"/>
        <end position="71"/>
    </location>
</feature>
<comment type="subcellular location">
    <subcellularLocation>
        <location evidence="1">Membrane</location>
        <topology evidence="1">Multi-pass membrane protein</topology>
    </subcellularLocation>
</comment>
<keyword evidence="3 5" id="KW-1133">Transmembrane helix</keyword>
<keyword evidence="2 5" id="KW-0812">Transmembrane</keyword>
<proteinExistence type="predicted"/>
<dbReference type="InterPro" id="IPR037185">
    <property type="entry name" value="EmrE-like"/>
</dbReference>
<feature type="transmembrane region" description="Helical" evidence="5">
    <location>
        <begin position="231"/>
        <end position="252"/>
    </location>
</feature>
<evidence type="ECO:0000256" key="5">
    <source>
        <dbReference type="SAM" id="Phobius"/>
    </source>
</evidence>
<evidence type="ECO:0000256" key="2">
    <source>
        <dbReference type="ARBA" id="ARBA00022692"/>
    </source>
</evidence>
<feature type="transmembrane region" description="Helical" evidence="5">
    <location>
        <begin position="190"/>
        <end position="210"/>
    </location>
</feature>
<evidence type="ECO:0000313" key="6">
    <source>
        <dbReference type="EMBL" id="CAK7907780.1"/>
    </source>
</evidence>
<evidence type="ECO:0000256" key="1">
    <source>
        <dbReference type="ARBA" id="ARBA00004141"/>
    </source>
</evidence>
<dbReference type="PIRSF" id="PIRSF036436">
    <property type="entry name" value="UCP036436"/>
    <property type="match status" value="1"/>
</dbReference>
<evidence type="ECO:0000256" key="3">
    <source>
        <dbReference type="ARBA" id="ARBA00022989"/>
    </source>
</evidence>
<dbReference type="PANTHER" id="PTHR13146:SF0">
    <property type="entry name" value="SOLUTE CARRIER FAMILY 35 MEMBER F6"/>
    <property type="match status" value="1"/>
</dbReference>
<evidence type="ECO:0008006" key="8">
    <source>
        <dbReference type="Google" id="ProtNLM"/>
    </source>
</evidence>
<keyword evidence="4 5" id="KW-0472">Membrane</keyword>
<dbReference type="Gene3D" id="1.10.3730.20">
    <property type="match status" value="1"/>
</dbReference>
<dbReference type="Proteomes" id="UP001497600">
    <property type="component" value="Chromosome E"/>
</dbReference>
<reference evidence="6 7" key="1">
    <citation type="submission" date="2024-01" db="EMBL/GenBank/DDBJ databases">
        <authorList>
            <consortium name="Genoscope - CEA"/>
            <person name="William W."/>
        </authorList>
    </citation>
    <scope>NUCLEOTIDE SEQUENCE [LARGE SCALE GENOMIC DNA]</scope>
    <source>
        <strain evidence="6 7">29B2s-10</strain>
    </source>
</reference>
<feature type="transmembrane region" description="Helical" evidence="5">
    <location>
        <begin position="6"/>
        <end position="24"/>
    </location>
</feature>
<feature type="transmembrane region" description="Helical" evidence="5">
    <location>
        <begin position="272"/>
        <end position="295"/>
    </location>
</feature>
<dbReference type="InterPro" id="IPR007271">
    <property type="entry name" value="Nuc_sug_transpt"/>
</dbReference>
<name>A0ABP0ECL9_9ASCO</name>
<dbReference type="EMBL" id="OZ004257">
    <property type="protein sequence ID" value="CAK7907780.1"/>
    <property type="molecule type" value="Genomic_DNA"/>
</dbReference>
<gene>
    <name evidence="6" type="ORF">CAAN4_E07008</name>
</gene>
<accession>A0ABP0ECL9</accession>
<evidence type="ECO:0000256" key="4">
    <source>
        <dbReference type="ARBA" id="ARBA00023136"/>
    </source>
</evidence>
<dbReference type="Pfam" id="PF04142">
    <property type="entry name" value="Nuc_sug_transp"/>
    <property type="match status" value="1"/>
</dbReference>
<feature type="transmembrane region" description="Helical" evidence="5">
    <location>
        <begin position="153"/>
        <end position="170"/>
    </location>
</feature>
<feature type="transmembrane region" description="Helical" evidence="5">
    <location>
        <begin position="316"/>
        <end position="343"/>
    </location>
</feature>
<organism evidence="6 7">
    <name type="scientific">[Candida] anglica</name>
    <dbReference type="NCBI Taxonomy" id="148631"/>
    <lineage>
        <taxon>Eukaryota</taxon>
        <taxon>Fungi</taxon>
        <taxon>Dikarya</taxon>
        <taxon>Ascomycota</taxon>
        <taxon>Saccharomycotina</taxon>
        <taxon>Pichiomycetes</taxon>
        <taxon>Debaryomycetaceae</taxon>
        <taxon>Kurtzmaniella</taxon>
    </lineage>
</organism>
<dbReference type="SUPFAM" id="SSF103481">
    <property type="entry name" value="Multidrug resistance efflux transporter EmrE"/>
    <property type="match status" value="1"/>
</dbReference>
<evidence type="ECO:0000313" key="7">
    <source>
        <dbReference type="Proteomes" id="UP001497600"/>
    </source>
</evidence>
<keyword evidence="7" id="KW-1185">Reference proteome</keyword>
<protein>
    <recommendedName>
        <fullName evidence="8">Solute carrier family 35 member F6</fullName>
    </recommendedName>
</protein>
<dbReference type="PANTHER" id="PTHR13146">
    <property type="match status" value="1"/>
</dbReference>
<dbReference type="InterPro" id="IPR012404">
    <property type="entry name" value="UCP036436"/>
</dbReference>